<proteinExistence type="predicted"/>
<sequence>MKPTKLKSKIMKTRLMLIALLVLSIVLATHITASGQTIAKHRLIVITDIGNEPDDFMSMVRLMLYANQIDIVGLIASTSIHQSRKVSPELIEKVIHSYEKVQPNLLKHEPGFPTAQKLLSLVKKGLPVYGMEGVGKGEDSEGSDWVIKMLEKNDSRPLWVTVWGGPNILAQALWKIRETKSEGEAKRLISKLRVYTISDQDNSGTWIRKNFPDLFYIASPGNYYAATWSAILSVFPGANNEVVSNDWLMRNVQQGHGSLGAIYPDVSFGMEGDTPSWLSLIPNGLNNPEHPNWGGWGGRYEFYKPPFDPKMKWIVPLEEETRPFWTNAEDEFTPWVQGKWGRAVVKDTGTYKDNHVTIWRWREEIQNDFAARMAWCNTDYKAANHPPVAKLNMPEQLTIKSGETFSLDGSASYDPDGDALSFQWFQYREAGTLDNTIAVTPAENMSVITELKAPEVGSLQTTHFILKVTDKGTPRLTRYKRVIVTILPKQ</sequence>
<dbReference type="RefSeq" id="WP_321562015.1">
    <property type="nucleotide sequence ID" value="NZ_CP139558.1"/>
</dbReference>
<dbReference type="Gene3D" id="3.90.245.10">
    <property type="entry name" value="Ribonucleoside hydrolase-like"/>
    <property type="match status" value="1"/>
</dbReference>
<dbReference type="InterPro" id="IPR013783">
    <property type="entry name" value="Ig-like_fold"/>
</dbReference>
<accession>A0ABZ0TMV7</accession>
<evidence type="ECO:0000313" key="3">
    <source>
        <dbReference type="EMBL" id="WPU92855.1"/>
    </source>
</evidence>
<evidence type="ECO:0000259" key="1">
    <source>
        <dbReference type="Pfam" id="PF07632"/>
    </source>
</evidence>
<evidence type="ECO:0000259" key="2">
    <source>
        <dbReference type="Pfam" id="PF21027"/>
    </source>
</evidence>
<dbReference type="InterPro" id="IPR011483">
    <property type="entry name" value="Sde182_NH-like"/>
</dbReference>
<organism evidence="3 4">
    <name type="scientific">Mucilaginibacter sabulilitoris</name>
    <dbReference type="NCBI Taxonomy" id="1173583"/>
    <lineage>
        <taxon>Bacteria</taxon>
        <taxon>Pseudomonadati</taxon>
        <taxon>Bacteroidota</taxon>
        <taxon>Sphingobacteriia</taxon>
        <taxon>Sphingobacteriales</taxon>
        <taxon>Sphingobacteriaceae</taxon>
        <taxon>Mucilaginibacter</taxon>
    </lineage>
</organism>
<gene>
    <name evidence="3" type="ORF">SNE25_26375</name>
</gene>
<dbReference type="Pfam" id="PF21027">
    <property type="entry name" value="Sde0182_C"/>
    <property type="match status" value="1"/>
</dbReference>
<name>A0ABZ0TMV7_9SPHI</name>
<dbReference type="InterPro" id="IPR048527">
    <property type="entry name" value="Sde182_C"/>
</dbReference>
<feature type="domain" description="Cellulose-binding Sde182 C-terminal" evidence="2">
    <location>
        <begin position="404"/>
        <end position="486"/>
    </location>
</feature>
<dbReference type="InterPro" id="IPR036452">
    <property type="entry name" value="Ribo_hydro-like"/>
</dbReference>
<dbReference type="Gene3D" id="2.60.40.10">
    <property type="entry name" value="Immunoglobulins"/>
    <property type="match status" value="1"/>
</dbReference>
<dbReference type="EMBL" id="CP139558">
    <property type="protein sequence ID" value="WPU92855.1"/>
    <property type="molecule type" value="Genomic_DNA"/>
</dbReference>
<protein>
    <submittedName>
        <fullName evidence="3">DUF1593 domain-containing protein</fullName>
    </submittedName>
</protein>
<dbReference type="SUPFAM" id="SSF53590">
    <property type="entry name" value="Nucleoside hydrolase"/>
    <property type="match status" value="1"/>
</dbReference>
<reference evidence="3 4" key="1">
    <citation type="submission" date="2023-11" db="EMBL/GenBank/DDBJ databases">
        <title>Analysis of the Genomes of Mucilaginibacter gossypii cycad 4 and M. sabulilitoris SNA2: microbes with the potential for plant growth promotion.</title>
        <authorList>
            <person name="Hirsch A.M."/>
            <person name="Humm E."/>
            <person name="Rubbi M."/>
            <person name="Del Vecchio G."/>
            <person name="Ha S.M."/>
            <person name="Pellegrini M."/>
            <person name="Gunsalus R.P."/>
        </authorList>
    </citation>
    <scope>NUCLEOTIDE SEQUENCE [LARGE SCALE GENOMIC DNA]</scope>
    <source>
        <strain evidence="3 4">SNA2</strain>
    </source>
</reference>
<feature type="domain" description="Cellulose-binding Sde182 nucleoside hydrolase-like" evidence="1">
    <location>
        <begin position="42"/>
        <end position="300"/>
    </location>
</feature>
<keyword evidence="4" id="KW-1185">Reference proteome</keyword>
<dbReference type="Pfam" id="PF07632">
    <property type="entry name" value="Sde182_NH-like"/>
    <property type="match status" value="1"/>
</dbReference>
<evidence type="ECO:0000313" key="4">
    <source>
        <dbReference type="Proteomes" id="UP001324380"/>
    </source>
</evidence>
<dbReference type="Proteomes" id="UP001324380">
    <property type="component" value="Chromosome"/>
</dbReference>